<dbReference type="InterPro" id="IPR000719">
    <property type="entry name" value="Prot_kinase_dom"/>
</dbReference>
<feature type="compositionally biased region" description="Polar residues" evidence="4">
    <location>
        <begin position="375"/>
        <end position="384"/>
    </location>
</feature>
<evidence type="ECO:0000259" key="6">
    <source>
        <dbReference type="PROSITE" id="PS50011"/>
    </source>
</evidence>
<feature type="compositionally biased region" description="Basic and acidic residues" evidence="4">
    <location>
        <begin position="715"/>
        <end position="737"/>
    </location>
</feature>
<dbReference type="GO" id="GO:0044773">
    <property type="term" value="P:mitotic DNA damage checkpoint signaling"/>
    <property type="evidence" value="ECO:0007669"/>
    <property type="project" value="TreeGrafter"/>
</dbReference>
<dbReference type="GO" id="GO:0005737">
    <property type="term" value="C:cytoplasm"/>
    <property type="evidence" value="ECO:0007669"/>
    <property type="project" value="TreeGrafter"/>
</dbReference>
<feature type="region of interest" description="Disordered" evidence="4">
    <location>
        <begin position="605"/>
        <end position="737"/>
    </location>
</feature>
<keyword evidence="5" id="KW-0472">Membrane</keyword>
<dbReference type="PROSITE" id="PS00108">
    <property type="entry name" value="PROTEIN_KINASE_ST"/>
    <property type="match status" value="1"/>
</dbReference>
<dbReference type="SUPFAM" id="SSF56112">
    <property type="entry name" value="Protein kinase-like (PK-like)"/>
    <property type="match status" value="1"/>
</dbReference>
<dbReference type="GO" id="GO:0005524">
    <property type="term" value="F:ATP binding"/>
    <property type="evidence" value="ECO:0007669"/>
    <property type="project" value="UniProtKB-UniRule"/>
</dbReference>
<evidence type="ECO:0000256" key="1">
    <source>
        <dbReference type="ARBA" id="ARBA00022741"/>
    </source>
</evidence>
<feature type="domain" description="Protein kinase" evidence="6">
    <location>
        <begin position="61"/>
        <end position="312"/>
    </location>
</feature>
<keyword evidence="8" id="KW-1185">Reference proteome</keyword>
<reference evidence="7 8" key="1">
    <citation type="journal article" date="2016" name="Genome Biol. Evol.">
        <title>Divergent and convergent evolution of fungal pathogenicity.</title>
        <authorList>
            <person name="Shang Y."/>
            <person name="Xiao G."/>
            <person name="Zheng P."/>
            <person name="Cen K."/>
            <person name="Zhan S."/>
            <person name="Wang C."/>
        </authorList>
    </citation>
    <scope>NUCLEOTIDE SEQUENCE [LARGE SCALE GENOMIC DNA]</scope>
    <source>
        <strain evidence="7 8">RCEF 264</strain>
    </source>
</reference>
<comment type="caution">
    <text evidence="7">The sequence shown here is derived from an EMBL/GenBank/DDBJ whole genome shotgun (WGS) entry which is preliminary data.</text>
</comment>
<dbReference type="PROSITE" id="PS50011">
    <property type="entry name" value="PROTEIN_KINASE_DOM"/>
    <property type="match status" value="1"/>
</dbReference>
<keyword evidence="1 3" id="KW-0547">Nucleotide-binding</keyword>
<dbReference type="GO" id="GO:0005634">
    <property type="term" value="C:nucleus"/>
    <property type="evidence" value="ECO:0007669"/>
    <property type="project" value="TreeGrafter"/>
</dbReference>
<name>A0A168A5J3_9HYPO</name>
<feature type="compositionally biased region" description="Acidic residues" evidence="4">
    <location>
        <begin position="685"/>
        <end position="714"/>
    </location>
</feature>
<dbReference type="Pfam" id="PF00069">
    <property type="entry name" value="Pkinase"/>
    <property type="match status" value="1"/>
</dbReference>
<feature type="transmembrane region" description="Helical" evidence="5">
    <location>
        <begin position="236"/>
        <end position="255"/>
    </location>
</feature>
<dbReference type="InterPro" id="IPR011009">
    <property type="entry name" value="Kinase-like_dom_sf"/>
</dbReference>
<evidence type="ECO:0000256" key="5">
    <source>
        <dbReference type="SAM" id="Phobius"/>
    </source>
</evidence>
<feature type="region of interest" description="Disordered" evidence="4">
    <location>
        <begin position="375"/>
        <end position="470"/>
    </location>
</feature>
<keyword evidence="7" id="KW-0808">Transferase</keyword>
<keyword evidence="2 3" id="KW-0067">ATP-binding</keyword>
<evidence type="ECO:0000256" key="3">
    <source>
        <dbReference type="PROSITE-ProRule" id="PRU10141"/>
    </source>
</evidence>
<sequence>MTITPASSLGRFTETTRFDNPANWNQYCAERLQPDDTLNLALLGLGTKIATTNASNRLPVYIQGHRLGQGGFAQVYKAIEKYTGDVYAMKLYDKSQKARWQEPEMLERLKHQHIVQYVAYIRMADRPAQLIMEYIEGPNLQEYLDPRNGYPPLGKAGAREVLHQLLLAVAYLHGEKVTHRDIKPANIILACCNPILTKLVDFGLATGTETFDTHCGTPLYLAPELVKRRGRWTNKVDIFAVGVIALALFGVSFTLGRARGPQAYLDAVLQQKKLLAAESQPLPAHFDFVVQLLSEDPGERPSAEDCLGHAFFRSTAHLGSSPGRGQGVLNPDVCTQIFDPDQHWEVTEIVETQDKDAAEQAHDGDEWPQQLINITVETEQRSQMTPDRTNRRRSSRREMDRPHRSRQPASSSSVRHKRQKQHHSGSGSGRSAFVRSGAPSPRSGHRDRSSHASVPDGQDDQGEEVDRPHSADRLPEIDEHAASCVSTIPDTASWGSIPEQQWAFASSQHDAQQDRRSSTGAEQAASGVYNASLDKPATSELTNDESGSEADLYDGCWFDPLHALGAGSSLEAHRHVANTAREAVSHPALTKPALHKTPSFRSFSGLEASREENVPCSVADGAGYGGRITDSTEVPSRSPDRPNLEFSSYSFRSLSGNTRKGKEKETNSAATTLAEIAGEPGKEHEEEEVEEDDDDDDDDDASDASDASDEEDGAREEGGLGAKREGPRDRPRSVVTR</sequence>
<accession>A0A168A5J3</accession>
<feature type="compositionally biased region" description="Basic residues" evidence="4">
    <location>
        <begin position="414"/>
        <end position="423"/>
    </location>
</feature>
<evidence type="ECO:0000313" key="8">
    <source>
        <dbReference type="Proteomes" id="UP000076874"/>
    </source>
</evidence>
<keyword evidence="5" id="KW-0812">Transmembrane</keyword>
<keyword evidence="5" id="KW-1133">Transmembrane helix</keyword>
<proteinExistence type="predicted"/>
<dbReference type="SMART" id="SM00220">
    <property type="entry name" value="S_TKc"/>
    <property type="match status" value="1"/>
</dbReference>
<dbReference type="GO" id="GO:0004674">
    <property type="term" value="F:protein serine/threonine kinase activity"/>
    <property type="evidence" value="ECO:0007669"/>
    <property type="project" value="TreeGrafter"/>
</dbReference>
<dbReference type="Proteomes" id="UP000076874">
    <property type="component" value="Unassembled WGS sequence"/>
</dbReference>
<dbReference type="OrthoDB" id="248923at2759"/>
<feature type="region of interest" description="Disordered" evidence="4">
    <location>
        <begin position="504"/>
        <end position="546"/>
    </location>
</feature>
<keyword evidence="7" id="KW-0418">Kinase</keyword>
<dbReference type="InterPro" id="IPR008271">
    <property type="entry name" value="Ser/Thr_kinase_AS"/>
</dbReference>
<dbReference type="InterPro" id="IPR017441">
    <property type="entry name" value="Protein_kinase_ATP_BS"/>
</dbReference>
<evidence type="ECO:0000256" key="2">
    <source>
        <dbReference type="ARBA" id="ARBA00022840"/>
    </source>
</evidence>
<dbReference type="Gene3D" id="1.10.510.10">
    <property type="entry name" value="Transferase(Phosphotransferase) domain 1"/>
    <property type="match status" value="1"/>
</dbReference>
<dbReference type="AlphaFoldDB" id="A0A168A5J3"/>
<dbReference type="PROSITE" id="PS00107">
    <property type="entry name" value="PROTEIN_KINASE_ATP"/>
    <property type="match status" value="1"/>
</dbReference>
<dbReference type="STRING" id="1081102.A0A168A5J3"/>
<feature type="binding site" evidence="3">
    <location>
        <position position="90"/>
    </location>
    <ligand>
        <name>ATP</name>
        <dbReference type="ChEBI" id="CHEBI:30616"/>
    </ligand>
</feature>
<feature type="compositionally biased region" description="Polar residues" evidence="4">
    <location>
        <begin position="645"/>
        <end position="658"/>
    </location>
</feature>
<organism evidence="7 8">
    <name type="scientific">Niveomyces insectorum RCEF 264</name>
    <dbReference type="NCBI Taxonomy" id="1081102"/>
    <lineage>
        <taxon>Eukaryota</taxon>
        <taxon>Fungi</taxon>
        <taxon>Dikarya</taxon>
        <taxon>Ascomycota</taxon>
        <taxon>Pezizomycotina</taxon>
        <taxon>Sordariomycetes</taxon>
        <taxon>Hypocreomycetidae</taxon>
        <taxon>Hypocreales</taxon>
        <taxon>Cordycipitaceae</taxon>
        <taxon>Niveomyces</taxon>
    </lineage>
</organism>
<protein>
    <submittedName>
        <fullName evidence="7">Protein kinase-like domain protein</fullName>
    </submittedName>
</protein>
<dbReference type="PANTHER" id="PTHR44167:SF24">
    <property type="entry name" value="SERINE_THREONINE-PROTEIN KINASE CHK2"/>
    <property type="match status" value="1"/>
</dbReference>
<gene>
    <name evidence="7" type="ORF">SPI_00470</name>
</gene>
<dbReference type="PANTHER" id="PTHR44167">
    <property type="entry name" value="OVARIAN-SPECIFIC SERINE/THREONINE-PROTEIN KINASE LOK-RELATED"/>
    <property type="match status" value="1"/>
</dbReference>
<evidence type="ECO:0000313" key="7">
    <source>
        <dbReference type="EMBL" id="OAA68275.1"/>
    </source>
</evidence>
<dbReference type="EMBL" id="AZHD01000001">
    <property type="protein sequence ID" value="OAA68275.1"/>
    <property type="molecule type" value="Genomic_DNA"/>
</dbReference>
<evidence type="ECO:0000256" key="4">
    <source>
        <dbReference type="SAM" id="MobiDB-lite"/>
    </source>
</evidence>